<proteinExistence type="predicted"/>
<keyword evidence="2" id="KW-0902">Two-component regulatory system</keyword>
<keyword evidence="1 3" id="KW-0597">Phosphoprotein</keyword>
<name>A0A1Y2JQB1_BRAJP</name>
<evidence type="ECO:0000256" key="2">
    <source>
        <dbReference type="ARBA" id="ARBA00023012"/>
    </source>
</evidence>
<dbReference type="AlphaFoldDB" id="A0A1Y2JQB1"/>
<dbReference type="InterPro" id="IPR011006">
    <property type="entry name" value="CheY-like_superfamily"/>
</dbReference>
<dbReference type="RefSeq" id="WP_028154221.1">
    <property type="nucleotide sequence ID" value="NZ_JALJYT010000001.1"/>
</dbReference>
<dbReference type="SMART" id="SM00448">
    <property type="entry name" value="REC"/>
    <property type="match status" value="1"/>
</dbReference>
<dbReference type="Proteomes" id="UP000193335">
    <property type="component" value="Unassembled WGS sequence"/>
</dbReference>
<dbReference type="Pfam" id="PF00072">
    <property type="entry name" value="Response_reg"/>
    <property type="match status" value="1"/>
</dbReference>
<evidence type="ECO:0000259" key="4">
    <source>
        <dbReference type="PROSITE" id="PS50110"/>
    </source>
</evidence>
<gene>
    <name evidence="5" type="ORF">BSZ19_20330</name>
</gene>
<accession>A0A1Y2JQB1</accession>
<comment type="caution">
    <text evidence="5">The sequence shown here is derived from an EMBL/GenBank/DDBJ whole genome shotgun (WGS) entry which is preliminary data.</text>
</comment>
<sequence length="121" mass="13575">MSKRVLVVEDQEDNRQILRDLLASVGYEMIEAHDGEEALVAARTQSPDLILMDIQLPILDGYEATRRIKAQSDLRHIPIIVVTSYALGGDEEKARTAGCDAYVAKPYSARKLLETINRYLT</sequence>
<dbReference type="PANTHER" id="PTHR45339:SF1">
    <property type="entry name" value="HYBRID SIGNAL TRANSDUCTION HISTIDINE KINASE J"/>
    <property type="match status" value="1"/>
</dbReference>
<dbReference type="PROSITE" id="PS50110">
    <property type="entry name" value="RESPONSE_REGULATORY"/>
    <property type="match status" value="1"/>
</dbReference>
<organism evidence="5 6">
    <name type="scientific">Bradyrhizobium japonicum</name>
    <dbReference type="NCBI Taxonomy" id="375"/>
    <lineage>
        <taxon>Bacteria</taxon>
        <taxon>Pseudomonadati</taxon>
        <taxon>Pseudomonadota</taxon>
        <taxon>Alphaproteobacteria</taxon>
        <taxon>Hyphomicrobiales</taxon>
        <taxon>Nitrobacteraceae</taxon>
        <taxon>Bradyrhizobium</taxon>
    </lineage>
</organism>
<dbReference type="Gene3D" id="3.40.50.2300">
    <property type="match status" value="1"/>
</dbReference>
<dbReference type="GO" id="GO:0000160">
    <property type="term" value="P:phosphorelay signal transduction system"/>
    <property type="evidence" value="ECO:0007669"/>
    <property type="project" value="UniProtKB-KW"/>
</dbReference>
<dbReference type="SUPFAM" id="SSF52172">
    <property type="entry name" value="CheY-like"/>
    <property type="match status" value="1"/>
</dbReference>
<protein>
    <submittedName>
        <fullName evidence="5">Response regulator</fullName>
    </submittedName>
</protein>
<dbReference type="EMBL" id="NAFL01000252">
    <property type="protein sequence ID" value="OSJ31956.1"/>
    <property type="molecule type" value="Genomic_DNA"/>
</dbReference>
<evidence type="ECO:0000313" key="5">
    <source>
        <dbReference type="EMBL" id="OSJ31956.1"/>
    </source>
</evidence>
<dbReference type="PANTHER" id="PTHR45339">
    <property type="entry name" value="HYBRID SIGNAL TRANSDUCTION HISTIDINE KINASE J"/>
    <property type="match status" value="1"/>
</dbReference>
<evidence type="ECO:0000256" key="1">
    <source>
        <dbReference type="ARBA" id="ARBA00022553"/>
    </source>
</evidence>
<feature type="domain" description="Response regulatory" evidence="4">
    <location>
        <begin position="4"/>
        <end position="120"/>
    </location>
</feature>
<evidence type="ECO:0000313" key="6">
    <source>
        <dbReference type="Proteomes" id="UP000193335"/>
    </source>
</evidence>
<reference evidence="5 6" key="1">
    <citation type="submission" date="2017-03" db="EMBL/GenBank/DDBJ databases">
        <title>Whole genome sequences of fourteen strains of Bradyrhizobium canariense and one strain of Bradyrhizobium japonicum isolated from Lupinus (Papilionoideae: Genisteae) species in Algeria.</title>
        <authorList>
            <person name="Crovadore J."/>
            <person name="Chekireb D."/>
            <person name="Brachmann A."/>
            <person name="Chablais R."/>
            <person name="Cochard B."/>
            <person name="Lefort F."/>
        </authorList>
    </citation>
    <scope>NUCLEOTIDE SEQUENCE [LARGE SCALE GENOMIC DNA]</scope>
    <source>
        <strain evidence="5 6">UBMA197</strain>
    </source>
</reference>
<evidence type="ECO:0000256" key="3">
    <source>
        <dbReference type="PROSITE-ProRule" id="PRU00169"/>
    </source>
</evidence>
<feature type="modified residue" description="4-aspartylphosphate" evidence="3">
    <location>
        <position position="53"/>
    </location>
</feature>
<dbReference type="InterPro" id="IPR001789">
    <property type="entry name" value="Sig_transdc_resp-reg_receiver"/>
</dbReference>